<keyword evidence="4" id="KW-1185">Reference proteome</keyword>
<reference evidence="3" key="1">
    <citation type="journal article" date="2014" name="Int. J. Syst. Evol. Microbiol.">
        <title>Complete genome sequence of Corynebacterium casei LMG S-19264T (=DSM 44701T), isolated from a smear-ripened cheese.</title>
        <authorList>
            <consortium name="US DOE Joint Genome Institute (JGI-PGF)"/>
            <person name="Walter F."/>
            <person name="Albersmeier A."/>
            <person name="Kalinowski J."/>
            <person name="Ruckert C."/>
        </authorList>
    </citation>
    <scope>NUCLEOTIDE SEQUENCE</scope>
    <source>
        <strain evidence="3">CGMCC 1.3617</strain>
    </source>
</reference>
<evidence type="ECO:0000259" key="2">
    <source>
        <dbReference type="PROSITE" id="PS51208"/>
    </source>
</evidence>
<feature type="chain" id="PRO_5037609414" description="Autotransporter domain-containing protein" evidence="1">
    <location>
        <begin position="24"/>
        <end position="592"/>
    </location>
</feature>
<protein>
    <recommendedName>
        <fullName evidence="2">Autotransporter domain-containing protein</fullName>
    </recommendedName>
</protein>
<dbReference type="InterPro" id="IPR005546">
    <property type="entry name" value="Autotransporte_beta"/>
</dbReference>
<dbReference type="InterPro" id="IPR006315">
    <property type="entry name" value="OM_autotransptr_brl_dom"/>
</dbReference>
<dbReference type="SUPFAM" id="SSF103515">
    <property type="entry name" value="Autotransporter"/>
    <property type="match status" value="1"/>
</dbReference>
<dbReference type="Pfam" id="PF03797">
    <property type="entry name" value="Autotransporter"/>
    <property type="match status" value="1"/>
</dbReference>
<evidence type="ECO:0000313" key="4">
    <source>
        <dbReference type="Proteomes" id="UP000661507"/>
    </source>
</evidence>
<dbReference type="RefSeq" id="WP_188968511.1">
    <property type="nucleotide sequence ID" value="NZ_BMKW01000008.1"/>
</dbReference>
<feature type="signal peptide" evidence="1">
    <location>
        <begin position="1"/>
        <end position="23"/>
    </location>
</feature>
<dbReference type="Proteomes" id="UP000661507">
    <property type="component" value="Unassembled WGS sequence"/>
</dbReference>
<accession>A0A917NSB1</accession>
<gene>
    <name evidence="3" type="ORF">GCM10011320_32950</name>
</gene>
<comment type="caution">
    <text evidence="3">The sequence shown here is derived from an EMBL/GenBank/DDBJ whole genome shotgun (WGS) entry which is preliminary data.</text>
</comment>
<dbReference type="GO" id="GO:0019867">
    <property type="term" value="C:outer membrane"/>
    <property type="evidence" value="ECO:0007669"/>
    <property type="project" value="InterPro"/>
</dbReference>
<dbReference type="NCBIfam" id="TIGR01414">
    <property type="entry name" value="autotrans_barl"/>
    <property type="match status" value="1"/>
</dbReference>
<dbReference type="Gene3D" id="2.40.128.130">
    <property type="entry name" value="Autotransporter beta-domain"/>
    <property type="match status" value="1"/>
</dbReference>
<organism evidence="3 4">
    <name type="scientific">Neoroseomonas lacus</name>
    <dbReference type="NCBI Taxonomy" id="287609"/>
    <lineage>
        <taxon>Bacteria</taxon>
        <taxon>Pseudomonadati</taxon>
        <taxon>Pseudomonadota</taxon>
        <taxon>Alphaproteobacteria</taxon>
        <taxon>Acetobacterales</taxon>
        <taxon>Acetobacteraceae</taxon>
        <taxon>Neoroseomonas</taxon>
    </lineage>
</organism>
<dbReference type="SMART" id="SM00869">
    <property type="entry name" value="Autotransporter"/>
    <property type="match status" value="1"/>
</dbReference>
<proteinExistence type="predicted"/>
<dbReference type="EMBL" id="BMKW01000008">
    <property type="protein sequence ID" value="GGJ23079.1"/>
    <property type="molecule type" value="Genomic_DNA"/>
</dbReference>
<reference evidence="3" key="2">
    <citation type="submission" date="2020-09" db="EMBL/GenBank/DDBJ databases">
        <authorList>
            <person name="Sun Q."/>
            <person name="Zhou Y."/>
        </authorList>
    </citation>
    <scope>NUCLEOTIDE SEQUENCE</scope>
    <source>
        <strain evidence="3">CGMCC 1.3617</strain>
    </source>
</reference>
<sequence>MRRRLTGVAAGLCLLADVGMAWAQQLSMPPLPPGAVLTGPIAFQGGGGFIPSITTGVDANNYVGAFPPVLSFVPNAPAAVVLTSAPTQWVRFYTAGAVGDMGSPVGSWIAGTNAVRGLTAEQVKDVLALPSLPTSLAITRAPAGTCILAAQGNAVLGNFPASPPDIPTPGPWGRGGTPQYYIIGQSNNPNCVDAQNLADSAYIVQLDMGTYALAYVPNAGGGNAGAVAYALDHAILPPLFGDMDSVYNALDILNLTSPAGLRDALTQLDGEVYADLPTIAITGSQLFLGALRDQMRIGRTLAGAGPLGTSPPASAEPLRVWASGYGGAGSLSGNGNSHDADFALGGIIGGVEYNILPELRAGVALGYGRSGYSLNGLSGNADLNQYTVALYASYARDAFYVDAAIGYAYTDANVTRDIAFPGVVRSATGKPRSNAVIGRAEVGYHVPLGPSTALTPIAGLQVVSVTQGAFTESGAGAIDLRLGSQTTASVQSLLGAELTQRFAVGTGTLQAALRLAWGHDFADIDRSIDASFAGLPSAAFTVDGVRAPRDLAVIGVGLSMPVEAMELFLRYDGAVAADYDVHSGTLGLRVAF</sequence>
<evidence type="ECO:0000256" key="1">
    <source>
        <dbReference type="SAM" id="SignalP"/>
    </source>
</evidence>
<feature type="domain" description="Autotransporter" evidence="2">
    <location>
        <begin position="313"/>
        <end position="592"/>
    </location>
</feature>
<dbReference type="AlphaFoldDB" id="A0A917NSB1"/>
<keyword evidence="1" id="KW-0732">Signal</keyword>
<evidence type="ECO:0000313" key="3">
    <source>
        <dbReference type="EMBL" id="GGJ23079.1"/>
    </source>
</evidence>
<dbReference type="InterPro" id="IPR036709">
    <property type="entry name" value="Autotransporte_beta_dom_sf"/>
</dbReference>
<dbReference type="PROSITE" id="PS51208">
    <property type="entry name" value="AUTOTRANSPORTER"/>
    <property type="match status" value="1"/>
</dbReference>
<name>A0A917NSB1_9PROT</name>